<feature type="chain" id="PRO_5022950113" evidence="1">
    <location>
        <begin position="20"/>
        <end position="120"/>
    </location>
</feature>
<protein>
    <submittedName>
        <fullName evidence="2">Uncharacterized protein</fullName>
    </submittedName>
</protein>
<organism evidence="2 3">
    <name type="scientific">Portunus trituberculatus</name>
    <name type="common">Swimming crab</name>
    <name type="synonym">Neptunus trituberculatus</name>
    <dbReference type="NCBI Taxonomy" id="210409"/>
    <lineage>
        <taxon>Eukaryota</taxon>
        <taxon>Metazoa</taxon>
        <taxon>Ecdysozoa</taxon>
        <taxon>Arthropoda</taxon>
        <taxon>Crustacea</taxon>
        <taxon>Multicrustacea</taxon>
        <taxon>Malacostraca</taxon>
        <taxon>Eumalacostraca</taxon>
        <taxon>Eucarida</taxon>
        <taxon>Decapoda</taxon>
        <taxon>Pleocyemata</taxon>
        <taxon>Brachyura</taxon>
        <taxon>Eubrachyura</taxon>
        <taxon>Portunoidea</taxon>
        <taxon>Portunidae</taxon>
        <taxon>Portuninae</taxon>
        <taxon>Portunus</taxon>
    </lineage>
</organism>
<reference evidence="2 3" key="1">
    <citation type="submission" date="2019-05" db="EMBL/GenBank/DDBJ databases">
        <title>Another draft genome of Portunus trituberculatus and its Hox gene families provides insights of decapod evolution.</title>
        <authorList>
            <person name="Jeong J.-H."/>
            <person name="Song I."/>
            <person name="Kim S."/>
            <person name="Choi T."/>
            <person name="Kim D."/>
            <person name="Ryu S."/>
            <person name="Kim W."/>
        </authorList>
    </citation>
    <scope>NUCLEOTIDE SEQUENCE [LARGE SCALE GENOMIC DNA]</scope>
    <source>
        <tissue evidence="2">Muscle</tissue>
    </source>
</reference>
<keyword evidence="1" id="KW-0732">Signal</keyword>
<feature type="signal peptide" evidence="1">
    <location>
        <begin position="1"/>
        <end position="19"/>
    </location>
</feature>
<dbReference type="Proteomes" id="UP000324222">
    <property type="component" value="Unassembled WGS sequence"/>
</dbReference>
<accession>A0A5B7JHH8</accession>
<dbReference type="EMBL" id="VSRR010098254">
    <property type="protein sequence ID" value="MPC94369.1"/>
    <property type="molecule type" value="Genomic_DNA"/>
</dbReference>
<evidence type="ECO:0000313" key="3">
    <source>
        <dbReference type="Proteomes" id="UP000324222"/>
    </source>
</evidence>
<name>A0A5B7JHH8_PORTR</name>
<sequence length="120" mass="13584">MRNLVQFWWFVLSLVVVLSFPVRERTDSDEIGQLVAAIVEKHFDGCLIMLVSTAINSPALSALLRLLERAGLWKKPEVPVIVVGNTMEVEEVLLHPSLRNTIHCLYLALHYTIPNDFNGM</sequence>
<keyword evidence="3" id="KW-1185">Reference proteome</keyword>
<comment type="caution">
    <text evidence="2">The sequence shown here is derived from an EMBL/GenBank/DDBJ whole genome shotgun (WGS) entry which is preliminary data.</text>
</comment>
<evidence type="ECO:0000313" key="2">
    <source>
        <dbReference type="EMBL" id="MPC94369.1"/>
    </source>
</evidence>
<proteinExistence type="predicted"/>
<evidence type="ECO:0000256" key="1">
    <source>
        <dbReference type="SAM" id="SignalP"/>
    </source>
</evidence>
<dbReference type="AlphaFoldDB" id="A0A5B7JHH8"/>
<gene>
    <name evidence="2" type="ORF">E2C01_089536</name>
</gene>